<feature type="signal peptide" evidence="1">
    <location>
        <begin position="1"/>
        <end position="25"/>
    </location>
</feature>
<proteinExistence type="predicted"/>
<dbReference type="Pfam" id="PF00078">
    <property type="entry name" value="RVT_1"/>
    <property type="match status" value="1"/>
</dbReference>
<dbReference type="AlphaFoldDB" id="A0A1Q9DSY3"/>
<gene>
    <name evidence="3" type="primary">Pol</name>
    <name evidence="3" type="ORF">AK812_SmicGene19334</name>
</gene>
<evidence type="ECO:0000313" key="4">
    <source>
        <dbReference type="Proteomes" id="UP000186817"/>
    </source>
</evidence>
<dbReference type="OrthoDB" id="421933at2759"/>
<keyword evidence="4" id="KW-1185">Reference proteome</keyword>
<feature type="domain" description="Reverse transcriptase" evidence="2">
    <location>
        <begin position="407"/>
        <end position="630"/>
    </location>
</feature>
<sequence>MIEAMVLVLLRWIATMFNVLPLAFGSRWGENERMPAVEGWDVICLQVVKLHTWHDRLAVGMRVQRLSTYRVEQKPLMVKVCGWVCLTLYAVPHQSAGEVIFAVKDGGGDVADGVPEDVDVEAALCQAPELLTSLGKRKRHQTEQEAGDREPNLTLAEMHKYGEALAEDVAKVGPHKCFVAGDFNHDPRLWRRCQELWSFPQRAHAELQQNISRDAAALGCEISLTVSCNASEGAAWIQAAISTEEERINAGRIDMWRRRLLSQPAEVWKRLARHRSNPPLTSIKCPRSGQALTGDNLTVALREYWQGIWPPPCTEERLAHLQQLADAHPWPTNPAPPLPPLTPAQLRAAAAAQSGKASGMDGWKGSEIMHLPDGALQMACDLFDVIEAGGPWPSQLCNWRQTHLQKPNKPFGELDSLRPISLSSCWYRLWGSVRMKQLADWIRNTLPHQQHGGIRRKSVATALCTPLTLLEKGMLPAFKHNPSSIRFMGSADLSKALDKLAAAFSQHSLARMGVPSNFLGALSRAWSSQARWLCTANSIATTPCANVQCLPQGDAASPLALNCVLAEAMLRVQRFGNNFPGNARHLHRLFLDDRSWFTSSAKLCAAIGRAWRHEMDLLNLSENEGKADYAATGGVKNQRQLKLMLLSTNTRGKVKDRPKILGTQLQLTRRHSGPSPEEAKRLKTATHIINEAASLPITRGQRLFFAKGSGLAMAVCNGWSRLPSLKDIRPLQNAIAKCAGETYTLGARGPLCRLLMGHTACPRFRIGFEQSLFILTTLDRELRACWPSLRRSQGPITLLRRWMQRQGFSEVCPWRWRHQHADIEIDARDAQSREANHVPLGPRTHSGLFRTPEDGKNLIAHSLREGWRAQQWAFFRRTDTKAAEALRGVPWSQAGPRAKEASKQWDKVPPATRPHVVALHTAHYVSQARFAATRGEYVATCAFCRNANPDRQHEWCCPALRTTARNMPDAIFSTLAWPRPGHAEDVDLMCEIAHVRQQVLNRRYGEPVI</sequence>
<reference evidence="3 4" key="1">
    <citation type="submission" date="2016-02" db="EMBL/GenBank/DDBJ databases">
        <title>Genome analysis of coral dinoflagellate symbionts highlights evolutionary adaptations to a symbiotic lifestyle.</title>
        <authorList>
            <person name="Aranda M."/>
            <person name="Li Y."/>
            <person name="Liew Y.J."/>
            <person name="Baumgarten S."/>
            <person name="Simakov O."/>
            <person name="Wilson M."/>
            <person name="Piel J."/>
            <person name="Ashoor H."/>
            <person name="Bougouffa S."/>
            <person name="Bajic V.B."/>
            <person name="Ryu T."/>
            <person name="Ravasi T."/>
            <person name="Bayer T."/>
            <person name="Micklem G."/>
            <person name="Kim H."/>
            <person name="Bhak J."/>
            <person name="Lajeunesse T.C."/>
            <person name="Voolstra C.R."/>
        </authorList>
    </citation>
    <scope>NUCLEOTIDE SEQUENCE [LARGE SCALE GENOMIC DNA]</scope>
    <source>
        <strain evidence="3 4">CCMP2467</strain>
    </source>
</reference>
<evidence type="ECO:0000256" key="1">
    <source>
        <dbReference type="SAM" id="SignalP"/>
    </source>
</evidence>
<dbReference type="PROSITE" id="PS00021">
    <property type="entry name" value="KRINGLE_1"/>
    <property type="match status" value="1"/>
</dbReference>
<keyword evidence="1" id="KW-0732">Signal</keyword>
<dbReference type="InterPro" id="IPR018056">
    <property type="entry name" value="Kringle_CS"/>
</dbReference>
<dbReference type="InterPro" id="IPR000477">
    <property type="entry name" value="RT_dom"/>
</dbReference>
<name>A0A1Q9DSY3_SYMMI</name>
<dbReference type="PANTHER" id="PTHR19446">
    <property type="entry name" value="REVERSE TRANSCRIPTASES"/>
    <property type="match status" value="1"/>
</dbReference>
<dbReference type="Proteomes" id="UP000186817">
    <property type="component" value="Unassembled WGS sequence"/>
</dbReference>
<protein>
    <submittedName>
        <fullName evidence="3">LINE-1 retrotransposable element ORF2 protein</fullName>
    </submittedName>
</protein>
<evidence type="ECO:0000259" key="2">
    <source>
        <dbReference type="Pfam" id="PF00078"/>
    </source>
</evidence>
<dbReference type="EMBL" id="LSRX01000403">
    <property type="protein sequence ID" value="OLP98238.1"/>
    <property type="molecule type" value="Genomic_DNA"/>
</dbReference>
<comment type="caution">
    <text evidence="3">The sequence shown here is derived from an EMBL/GenBank/DDBJ whole genome shotgun (WGS) entry which is preliminary data.</text>
</comment>
<feature type="chain" id="PRO_5010283284" evidence="1">
    <location>
        <begin position="26"/>
        <end position="1009"/>
    </location>
</feature>
<organism evidence="3 4">
    <name type="scientific">Symbiodinium microadriaticum</name>
    <name type="common">Dinoflagellate</name>
    <name type="synonym">Zooxanthella microadriatica</name>
    <dbReference type="NCBI Taxonomy" id="2951"/>
    <lineage>
        <taxon>Eukaryota</taxon>
        <taxon>Sar</taxon>
        <taxon>Alveolata</taxon>
        <taxon>Dinophyceae</taxon>
        <taxon>Suessiales</taxon>
        <taxon>Symbiodiniaceae</taxon>
        <taxon>Symbiodinium</taxon>
    </lineage>
</organism>
<evidence type="ECO:0000313" key="3">
    <source>
        <dbReference type="EMBL" id="OLP98238.1"/>
    </source>
</evidence>
<accession>A0A1Q9DSY3</accession>